<accession>A0ABM9WTX0</accession>
<dbReference type="CDD" id="cd04604">
    <property type="entry name" value="CBS_pair_SIS_assoc"/>
    <property type="match status" value="1"/>
</dbReference>
<dbReference type="CDD" id="cd05014">
    <property type="entry name" value="SIS_Kpsf"/>
    <property type="match status" value="1"/>
</dbReference>
<dbReference type="PANTHER" id="PTHR42745:SF1">
    <property type="entry name" value="ARABINOSE 5-PHOSPHATE ISOMERASE KDSD"/>
    <property type="match status" value="1"/>
</dbReference>
<reference evidence="9" key="1">
    <citation type="submission" date="2006-10" db="EMBL/GenBank/DDBJ databases">
        <authorList>
            <person name="Heidelberg J."/>
            <person name="Sebastian Y."/>
        </authorList>
    </citation>
    <scope>NUCLEOTIDE SEQUENCE [LARGE SCALE GENOMIC DNA]</scope>
    <source>
        <strain evidence="9">EX25</strain>
    </source>
</reference>
<dbReference type="Proteomes" id="UP000242664">
    <property type="component" value="Unassembled WGS sequence"/>
</dbReference>
<dbReference type="InterPro" id="IPR046348">
    <property type="entry name" value="SIS_dom_sf"/>
</dbReference>
<proteinExistence type="inferred from homology"/>
<dbReference type="PROSITE" id="PS51371">
    <property type="entry name" value="CBS"/>
    <property type="match status" value="2"/>
</dbReference>
<dbReference type="InterPro" id="IPR004800">
    <property type="entry name" value="KdsD/KpsF-type"/>
</dbReference>
<keyword evidence="2" id="KW-0677">Repeat</keyword>
<dbReference type="InterPro" id="IPR046342">
    <property type="entry name" value="CBS_dom_sf"/>
</dbReference>
<evidence type="ECO:0000256" key="5">
    <source>
        <dbReference type="PROSITE-ProRule" id="PRU00703"/>
    </source>
</evidence>
<evidence type="ECO:0000313" key="9">
    <source>
        <dbReference type="Proteomes" id="UP000242664"/>
    </source>
</evidence>
<protein>
    <recommendedName>
        <fullName evidence="4">Arabinose 5-phosphate isomerase</fullName>
        <shortName evidence="4">API</shortName>
        <ecNumber evidence="4">5.3.1.13</ecNumber>
    </recommendedName>
</protein>
<sequence length="339" mass="36980">MLTLVGESTFMKTLDINDYYSISDEQKPVLASVAETFKHQANALNEMAKSIDFEQYQKAISYIIDCQGHVIVCGMGKSGHVGKKISATLASTGTPSFFLHPSEAFHGDLGMITKEDVIVLISNSGETDEVLQLIPSLKSFGNKVISITGRIDSTMSRNSDATLLLAQIQESCPNNLAPTTSTTLTIALGDALAVALMKMRQFMPNDFARFHPGGSLGRRLLTRVRDEMNAENLPLVDVSDSMTSVIIKMNEGRRGVAIVIENNGLKGIITDGDLRRALAKEAEFNSLKAGDVMTVEPKTCYDTEMLADAEEKMRQFSISSLVVLDDESKVVGLIQIFNM</sequence>
<evidence type="ECO:0000259" key="7">
    <source>
        <dbReference type="PROSITE" id="PS51464"/>
    </source>
</evidence>
<feature type="domain" description="CBS" evidence="6">
    <location>
        <begin position="293"/>
        <end position="339"/>
    </location>
</feature>
<evidence type="ECO:0000259" key="6">
    <source>
        <dbReference type="PROSITE" id="PS51371"/>
    </source>
</evidence>
<comment type="similarity">
    <text evidence="1 4">Belongs to the SIS family. GutQ/KpsF subfamily.</text>
</comment>
<dbReference type="PIRSF" id="PIRSF004692">
    <property type="entry name" value="KdsD_KpsF"/>
    <property type="match status" value="1"/>
</dbReference>
<keyword evidence="9" id="KW-1185">Reference proteome</keyword>
<name>A0ABM9WTX0_VIBAE</name>
<dbReference type="SMART" id="SM00116">
    <property type="entry name" value="CBS"/>
    <property type="match status" value="2"/>
</dbReference>
<dbReference type="NCBIfam" id="TIGR00393">
    <property type="entry name" value="kpsF"/>
    <property type="match status" value="1"/>
</dbReference>
<dbReference type="InterPro" id="IPR050986">
    <property type="entry name" value="GutQ/KpsF_isomerases"/>
</dbReference>
<feature type="domain" description="CBS" evidence="6">
    <location>
        <begin position="228"/>
        <end position="284"/>
    </location>
</feature>
<evidence type="ECO:0000256" key="3">
    <source>
        <dbReference type="ARBA" id="ARBA00023122"/>
    </source>
</evidence>
<dbReference type="SUPFAM" id="SSF53697">
    <property type="entry name" value="SIS domain"/>
    <property type="match status" value="1"/>
</dbReference>
<keyword evidence="4" id="KW-0413">Isomerase</keyword>
<dbReference type="Gene3D" id="3.10.580.10">
    <property type="entry name" value="CBS-domain"/>
    <property type="match status" value="1"/>
</dbReference>
<comment type="catalytic activity">
    <reaction evidence="4">
        <text>D-arabinose 5-phosphate = D-ribulose 5-phosphate</text>
        <dbReference type="Rhea" id="RHEA:23104"/>
        <dbReference type="ChEBI" id="CHEBI:57693"/>
        <dbReference type="ChEBI" id="CHEBI:58121"/>
        <dbReference type="EC" id="5.3.1.13"/>
    </reaction>
</comment>
<dbReference type="EMBL" id="DS267825">
    <property type="protein sequence ID" value="EDN56867.1"/>
    <property type="molecule type" value="Genomic_DNA"/>
</dbReference>
<dbReference type="Gene3D" id="3.40.50.10490">
    <property type="entry name" value="Glucose-6-phosphate isomerase like protein, domain 1"/>
    <property type="match status" value="1"/>
</dbReference>
<dbReference type="Pfam" id="PF01380">
    <property type="entry name" value="SIS"/>
    <property type="match status" value="1"/>
</dbReference>
<keyword evidence="3 5" id="KW-0129">CBS domain</keyword>
<dbReference type="EC" id="5.3.1.13" evidence="4"/>
<evidence type="ECO:0000256" key="2">
    <source>
        <dbReference type="ARBA" id="ARBA00022737"/>
    </source>
</evidence>
<dbReference type="InterPro" id="IPR035474">
    <property type="entry name" value="SIS_Kpsf"/>
</dbReference>
<dbReference type="Pfam" id="PF00571">
    <property type="entry name" value="CBS"/>
    <property type="match status" value="2"/>
</dbReference>
<gene>
    <name evidence="8" type="ORF">VEx25_0162</name>
</gene>
<evidence type="ECO:0000313" key="8">
    <source>
        <dbReference type="EMBL" id="EDN56867.1"/>
    </source>
</evidence>
<dbReference type="InterPro" id="IPR000644">
    <property type="entry name" value="CBS_dom"/>
</dbReference>
<dbReference type="PANTHER" id="PTHR42745">
    <property type="match status" value="1"/>
</dbReference>
<evidence type="ECO:0000256" key="1">
    <source>
        <dbReference type="ARBA" id="ARBA00008165"/>
    </source>
</evidence>
<feature type="domain" description="SIS" evidence="7">
    <location>
        <begin position="59"/>
        <end position="202"/>
    </location>
</feature>
<dbReference type="InterPro" id="IPR001347">
    <property type="entry name" value="SIS_dom"/>
</dbReference>
<evidence type="ECO:0000256" key="4">
    <source>
        <dbReference type="PIRNR" id="PIRNR004692"/>
    </source>
</evidence>
<dbReference type="PROSITE" id="PS51464">
    <property type="entry name" value="SIS"/>
    <property type="match status" value="1"/>
</dbReference>
<organism evidence="8 9">
    <name type="scientific">Vibrio antiquarius (strain Ex25)</name>
    <dbReference type="NCBI Taxonomy" id="150340"/>
    <lineage>
        <taxon>Bacteria</taxon>
        <taxon>Pseudomonadati</taxon>
        <taxon>Pseudomonadota</taxon>
        <taxon>Gammaproteobacteria</taxon>
        <taxon>Vibrionales</taxon>
        <taxon>Vibrionaceae</taxon>
        <taxon>Vibrio</taxon>
        <taxon>Vibrio diabolicus subgroup</taxon>
    </lineage>
</organism>